<evidence type="ECO:0000256" key="1">
    <source>
        <dbReference type="SAM" id="SignalP"/>
    </source>
</evidence>
<dbReference type="RefSeq" id="WP_212193135.1">
    <property type="nucleotide sequence ID" value="NZ_JAGTAR010000049.1"/>
</dbReference>
<dbReference type="EMBL" id="JAGTAR010000049">
    <property type="protein sequence ID" value="MBR8538112.1"/>
    <property type="molecule type" value="Genomic_DNA"/>
</dbReference>
<feature type="signal peptide" evidence="1">
    <location>
        <begin position="1"/>
        <end position="18"/>
    </location>
</feature>
<keyword evidence="3" id="KW-1185">Reference proteome</keyword>
<comment type="caution">
    <text evidence="2">The sequence shown here is derived from an EMBL/GenBank/DDBJ whole genome shotgun (WGS) entry which is preliminary data.</text>
</comment>
<dbReference type="AlphaFoldDB" id="A0A941F844"/>
<gene>
    <name evidence="2" type="ORF">KDU71_21255</name>
</gene>
<reference evidence="2" key="1">
    <citation type="journal article" date="2018" name="Int. J. Syst. Evol. Microbiol.">
        <title>Carboxylicivirga sediminis sp. nov., isolated from coastal sediment.</title>
        <authorList>
            <person name="Wang F.Q."/>
            <person name="Ren L.H."/>
            <person name="Zou R.J."/>
            <person name="Sun Y.Z."/>
            <person name="Liu X.J."/>
            <person name="Jiang F."/>
            <person name="Liu L.J."/>
        </authorList>
    </citation>
    <scope>NUCLEOTIDE SEQUENCE</scope>
    <source>
        <strain evidence="2">JR1</strain>
    </source>
</reference>
<feature type="chain" id="PRO_5037244194" description="Sensor of ECF-type sigma factor" evidence="1">
    <location>
        <begin position="19"/>
        <end position="154"/>
    </location>
</feature>
<protein>
    <recommendedName>
        <fullName evidence="4">Sensor of ECF-type sigma factor</fullName>
    </recommendedName>
</protein>
<organism evidence="2 3">
    <name type="scientific">Carboxylicivirga sediminis</name>
    <dbReference type="NCBI Taxonomy" id="2006564"/>
    <lineage>
        <taxon>Bacteria</taxon>
        <taxon>Pseudomonadati</taxon>
        <taxon>Bacteroidota</taxon>
        <taxon>Bacteroidia</taxon>
        <taxon>Marinilabiliales</taxon>
        <taxon>Marinilabiliaceae</taxon>
        <taxon>Carboxylicivirga</taxon>
    </lineage>
</organism>
<dbReference type="Proteomes" id="UP000679220">
    <property type="component" value="Unassembled WGS sequence"/>
</dbReference>
<proteinExistence type="predicted"/>
<name>A0A941F844_9BACT</name>
<evidence type="ECO:0008006" key="4">
    <source>
        <dbReference type="Google" id="ProtNLM"/>
    </source>
</evidence>
<evidence type="ECO:0000313" key="2">
    <source>
        <dbReference type="EMBL" id="MBR8538112.1"/>
    </source>
</evidence>
<evidence type="ECO:0000313" key="3">
    <source>
        <dbReference type="Proteomes" id="UP000679220"/>
    </source>
</evidence>
<sequence length="154" mass="17527">MKTSLLLLMLTAFSAALSAQSAKEEMDYIQSIFGMEKKAMVAEVVQPDEANMSTFWTLYDSYETQRKALGQKRLELLMTYSEKYEDLTDEQAAHFLKETLAIKQQHDKLLNAYVKKVNKSNGPVTAMRFHQVEIYILSEIRVAIAGGLPFPDTH</sequence>
<reference evidence="2" key="2">
    <citation type="submission" date="2021-04" db="EMBL/GenBank/DDBJ databases">
        <authorList>
            <person name="Zhang T."/>
            <person name="Zhang Y."/>
            <person name="Lu D."/>
            <person name="Zuo D."/>
            <person name="Du Z."/>
        </authorList>
    </citation>
    <scope>NUCLEOTIDE SEQUENCE</scope>
    <source>
        <strain evidence="2">JR1</strain>
    </source>
</reference>
<accession>A0A941F844</accession>
<keyword evidence="1" id="KW-0732">Signal</keyword>